<sequence length="531" mass="60696">MKKLLSTLIGVLIASTMQAQYQEPVRRDTSRLQPLKGLEYKVEMQGSLAKGRTPLWLNANKYGLSSLETANGYVRGGIERPLTTDEGRKFGLGYGLDVVLPINYTSKAIIQQAYVEGRWWHGTLTIGAKEEPMELKNNELSSGSQTLGINARPVPQVRLALADYWTLPFANGWLHMKGHVAYGMTTDQNWQHDFTAKQSKYTDRVLYHSKAGYLKIGNEEVFCPWSLEMGLEMVSLFGGTSYLSDGHGGMQKIENGKGLRAYWHAFLPGGADNGETTYQNVQGDQLGSWVMRLNYDGDWSGFSLYADKFFEDHSAMLQLDYDGYGEGSEWMEKKQRRYLLYDFKDWMLGFEYRYKPDNWLNNIVVEYLYSKYQSGPIYHDHTITVADHIGGKDNYYNHYILPGYQHWGQAMGNPLYRSPIYNEDGTIYFKDNRFVGFHVGMSGHPSECFKWRFLGTWQEGLGTYEQPYTKRRHNVSLMGEATYTLRGQRLPAWMRNTDVRMGVGADFGSILHGNNYGLQLTIAKRGLLGKR</sequence>
<name>A0A2N9Y9Q3_9BACT</name>
<evidence type="ECO:0000313" key="1">
    <source>
        <dbReference type="EMBL" id="SNR77876.1"/>
    </source>
</evidence>
<keyword evidence="2" id="KW-1185">Reference proteome</keyword>
<dbReference type="Proteomes" id="UP000198427">
    <property type="component" value="Unassembled WGS sequence"/>
</dbReference>
<protein>
    <submittedName>
        <fullName evidence="1">Capsule assembly protein Wzi</fullName>
    </submittedName>
</protein>
<dbReference type="OrthoDB" id="596512at2"/>
<organism evidence="1 2">
    <name type="scientific">Prevotella jejuni</name>
    <dbReference type="NCBI Taxonomy" id="1177574"/>
    <lineage>
        <taxon>Bacteria</taxon>
        <taxon>Pseudomonadati</taxon>
        <taxon>Bacteroidota</taxon>
        <taxon>Bacteroidia</taxon>
        <taxon>Bacteroidales</taxon>
        <taxon>Prevotellaceae</taxon>
        <taxon>Prevotella</taxon>
    </lineage>
</organism>
<gene>
    <name evidence="1" type="ORF">SAMN06265364_11027</name>
</gene>
<dbReference type="InterPro" id="IPR038636">
    <property type="entry name" value="Wzi_sf"/>
</dbReference>
<dbReference type="Gene3D" id="2.40.160.130">
    <property type="entry name" value="Capsule assembly protein Wzi"/>
    <property type="match status" value="1"/>
</dbReference>
<dbReference type="KEGG" id="pje:CRM71_12910"/>
<evidence type="ECO:0000313" key="2">
    <source>
        <dbReference type="Proteomes" id="UP000198427"/>
    </source>
</evidence>
<dbReference type="RefSeq" id="WP_089365977.1">
    <property type="nucleotide sequence ID" value="NZ_CP023864.1"/>
</dbReference>
<proteinExistence type="predicted"/>
<dbReference type="EMBL" id="FZNZ01000010">
    <property type="protein sequence ID" value="SNR77876.1"/>
    <property type="molecule type" value="Genomic_DNA"/>
</dbReference>
<comment type="caution">
    <text evidence="1">The sequence shown here is derived from an EMBL/GenBank/DDBJ whole genome shotgun (WGS) entry which is preliminary data.</text>
</comment>
<dbReference type="AlphaFoldDB" id="A0A2N9Y9Q3"/>
<reference evidence="1 2" key="1">
    <citation type="submission" date="2017-06" db="EMBL/GenBank/DDBJ databases">
        <authorList>
            <person name="Varghese N."/>
            <person name="Submissions S."/>
        </authorList>
    </citation>
    <scope>NUCLEOTIDE SEQUENCE [LARGE SCALE GENOMIC DNA]</scope>
    <source>
        <strain evidence="1 2">DSM 26989</strain>
    </source>
</reference>
<dbReference type="GeneID" id="94030255"/>
<accession>A0A2N9Y9Q3</accession>